<accession>A0A1C3KUR4</accession>
<dbReference type="OrthoDB" id="370926at2759"/>
<evidence type="ECO:0000256" key="1">
    <source>
        <dbReference type="SAM" id="Coils"/>
    </source>
</evidence>
<feature type="coiled-coil region" evidence="1">
    <location>
        <begin position="1"/>
        <end position="91"/>
    </location>
</feature>
<dbReference type="EMBL" id="LT594516">
    <property type="protein sequence ID" value="SBT77926.1"/>
    <property type="molecule type" value="Genomic_DNA"/>
</dbReference>
<name>A0A1C3KUR4_PLAOA</name>
<reference evidence="3 4" key="1">
    <citation type="submission" date="2016-06" db="EMBL/GenBank/DDBJ databases">
        <authorList>
            <consortium name="Pathogen Informatics"/>
        </authorList>
    </citation>
    <scope>NUCLEOTIDE SEQUENCE [LARGE SCALE GENOMIC DNA]</scope>
    <source>
        <strain evidence="3">PowCR01</strain>
    </source>
</reference>
<evidence type="ECO:0000256" key="2">
    <source>
        <dbReference type="SAM" id="MobiDB-lite"/>
    </source>
</evidence>
<feature type="region of interest" description="Disordered" evidence="2">
    <location>
        <begin position="161"/>
        <end position="217"/>
    </location>
</feature>
<gene>
    <name evidence="3" type="primary">PowCR01_120007700</name>
    <name evidence="3" type="ORF">POWCR01_120007700</name>
</gene>
<organism evidence="3 4">
    <name type="scientific">Plasmodium ovale</name>
    <name type="common">malaria parasite P. ovale</name>
    <dbReference type="NCBI Taxonomy" id="36330"/>
    <lineage>
        <taxon>Eukaryota</taxon>
        <taxon>Sar</taxon>
        <taxon>Alveolata</taxon>
        <taxon>Apicomplexa</taxon>
        <taxon>Aconoidasida</taxon>
        <taxon>Haemosporida</taxon>
        <taxon>Plasmodiidae</taxon>
        <taxon>Plasmodium</taxon>
        <taxon>Plasmodium (Plasmodium)</taxon>
    </lineage>
</organism>
<protein>
    <submittedName>
        <fullName evidence="3">Uncharacterized protein</fullName>
    </submittedName>
</protein>
<feature type="compositionally biased region" description="Basic and acidic residues" evidence="2">
    <location>
        <begin position="161"/>
        <end position="173"/>
    </location>
</feature>
<dbReference type="VEuPathDB" id="PlasmoDB:POWCR01_120007700"/>
<evidence type="ECO:0000313" key="3">
    <source>
        <dbReference type="EMBL" id="SBT77926.1"/>
    </source>
</evidence>
<dbReference type="Proteomes" id="UP000243200">
    <property type="component" value="Chromosome 12"/>
</dbReference>
<dbReference type="VEuPathDB" id="PlasmoDB:PocGH01_12012400"/>
<proteinExistence type="predicted"/>
<sequence length="292" mass="34495">MEDFLTKLKKISEQYNNLVLERKIIDKRIANIEENINKYEETKQKSLKEVELKKSQLLKNKNEHLIKCQKMEELNNKLNEILIRKQSIDNEEEKKIIKKQIDTVNNTYILLRNVQKLSDAIVKDNNRYYKTITEDIHNNGFSNKKTLNVLNCFINKSRANIQEKENEGESADERENEGENADERENEGENADERENEGENADERENADENKHNASTNNFQIIQTSDIIEKLTFLFTNNHATLTLEKQQFLFVLLMNVLKKIIHTNDKVIIHDKNKSNEVIHNFLFHNYISFQ</sequence>
<feature type="compositionally biased region" description="Acidic residues" evidence="2">
    <location>
        <begin position="174"/>
        <end position="200"/>
    </location>
</feature>
<dbReference type="AlphaFoldDB" id="A0A1C3KUR4"/>
<evidence type="ECO:0000313" key="4">
    <source>
        <dbReference type="Proteomes" id="UP000243200"/>
    </source>
</evidence>
<keyword evidence="1" id="KW-0175">Coiled coil</keyword>
<feature type="compositionally biased region" description="Basic and acidic residues" evidence="2">
    <location>
        <begin position="201"/>
        <end position="212"/>
    </location>
</feature>